<gene>
    <name evidence="2" type="primary">spoIIIAF</name>
    <name evidence="2" type="ORF">BN000_04075</name>
</gene>
<name>A0A0U1P1A4_9BACI</name>
<dbReference type="Proteomes" id="UP000199087">
    <property type="component" value="Unassembled WGS sequence"/>
</dbReference>
<keyword evidence="1" id="KW-0472">Membrane</keyword>
<protein>
    <submittedName>
        <fullName evidence="2">Stage III sporulation protein AF</fullName>
    </submittedName>
</protein>
<feature type="transmembrane region" description="Helical" evidence="1">
    <location>
        <begin position="6"/>
        <end position="25"/>
    </location>
</feature>
<proteinExistence type="predicted"/>
<keyword evidence="3" id="KW-1185">Reference proteome</keyword>
<organism evidence="2 3">
    <name type="scientific">Neobacillus massiliamazoniensis</name>
    <dbReference type="NCBI Taxonomy" id="1499688"/>
    <lineage>
        <taxon>Bacteria</taxon>
        <taxon>Bacillati</taxon>
        <taxon>Bacillota</taxon>
        <taxon>Bacilli</taxon>
        <taxon>Bacillales</taxon>
        <taxon>Bacillaceae</taxon>
        <taxon>Neobacillus</taxon>
    </lineage>
</organism>
<evidence type="ECO:0000313" key="2">
    <source>
        <dbReference type="EMBL" id="CRK84075.1"/>
    </source>
</evidence>
<evidence type="ECO:0000256" key="1">
    <source>
        <dbReference type="SAM" id="Phobius"/>
    </source>
</evidence>
<dbReference type="InterPro" id="IPR014245">
    <property type="entry name" value="Spore_III_AF"/>
</dbReference>
<dbReference type="Pfam" id="PF09581">
    <property type="entry name" value="Spore_III_AF"/>
    <property type="match status" value="1"/>
</dbReference>
<dbReference type="AlphaFoldDB" id="A0A0U1P1A4"/>
<dbReference type="RefSeq" id="WP_090637399.1">
    <property type="nucleotide sequence ID" value="NZ_CVRB01000004.1"/>
</dbReference>
<sequence length="209" mass="23428">MDFLKEWVTNIILFILLATVIDMLLPNTSMRKYTKMVTGLLLIAIILTPVFKLLSKDFETNLANLPLFQAPGEKNIKNLIDLKKKEIQASQHAYILETMAVQLKKDVAKELMDQYGLEIDKIEIATNDKSDQAFPDNLQKVTVLLKSPKKQAATIEAIKPIEINKDKPLPSKNSSGETEKIAAYLSEKWNVSIKTVDVTIEGGINKDNG</sequence>
<keyword evidence="1" id="KW-0812">Transmembrane</keyword>
<keyword evidence="1" id="KW-1133">Transmembrane helix</keyword>
<dbReference type="EMBL" id="CVRB01000004">
    <property type="protein sequence ID" value="CRK84075.1"/>
    <property type="molecule type" value="Genomic_DNA"/>
</dbReference>
<dbReference type="STRING" id="1499688.BN000_04075"/>
<reference evidence="3" key="1">
    <citation type="submission" date="2015-05" db="EMBL/GenBank/DDBJ databases">
        <authorList>
            <person name="Urmite Genomes"/>
        </authorList>
    </citation>
    <scope>NUCLEOTIDE SEQUENCE [LARGE SCALE GENOMIC DNA]</scope>
    <source>
        <strain evidence="3">LF1</strain>
    </source>
</reference>
<dbReference type="NCBIfam" id="TIGR02896">
    <property type="entry name" value="spore_III_AF"/>
    <property type="match status" value="1"/>
</dbReference>
<dbReference type="OrthoDB" id="2375554at2"/>
<evidence type="ECO:0000313" key="3">
    <source>
        <dbReference type="Proteomes" id="UP000199087"/>
    </source>
</evidence>
<feature type="transmembrane region" description="Helical" evidence="1">
    <location>
        <begin position="37"/>
        <end position="54"/>
    </location>
</feature>
<accession>A0A0U1P1A4</accession>